<comment type="subcellular location">
    <subcellularLocation>
        <location evidence="2">Membrane</location>
        <topology evidence="2">Multi-pass membrane protein</topology>
    </subcellularLocation>
    <subcellularLocation>
        <location evidence="1">Nucleus</location>
    </subcellularLocation>
</comment>
<dbReference type="RefSeq" id="XP_025484835.1">
    <property type="nucleotide sequence ID" value="XM_025620088.1"/>
</dbReference>
<evidence type="ECO:0000313" key="14">
    <source>
        <dbReference type="Proteomes" id="UP000247647"/>
    </source>
</evidence>
<evidence type="ECO:0000256" key="9">
    <source>
        <dbReference type="ARBA" id="ARBA00023204"/>
    </source>
</evidence>
<evidence type="ECO:0000256" key="11">
    <source>
        <dbReference type="SAM" id="MobiDB-lite"/>
    </source>
</evidence>
<dbReference type="AlphaFoldDB" id="A0A318YZC9"/>
<dbReference type="GO" id="GO:0030896">
    <property type="term" value="C:checkpoint clamp complex"/>
    <property type="evidence" value="ECO:0007669"/>
    <property type="project" value="TreeGrafter"/>
</dbReference>
<feature type="transmembrane region" description="Helical" evidence="12">
    <location>
        <begin position="67"/>
        <end position="86"/>
    </location>
</feature>
<proteinExistence type="inferred from homology"/>
<feature type="non-terminal residue" evidence="13">
    <location>
        <position position="509"/>
    </location>
</feature>
<evidence type="ECO:0000256" key="4">
    <source>
        <dbReference type="ARBA" id="ARBA00010991"/>
    </source>
</evidence>
<dbReference type="GO" id="GO:0008250">
    <property type="term" value="C:oligosaccharyltransferase complex"/>
    <property type="evidence" value="ECO:0007669"/>
    <property type="project" value="InterPro"/>
</dbReference>
<evidence type="ECO:0000256" key="2">
    <source>
        <dbReference type="ARBA" id="ARBA00004141"/>
    </source>
</evidence>
<evidence type="ECO:0000256" key="3">
    <source>
        <dbReference type="ARBA" id="ARBA00009825"/>
    </source>
</evidence>
<name>A0A318YZC9_ASPNB</name>
<keyword evidence="10" id="KW-0539">Nucleus</keyword>
<feature type="transmembrane region" description="Helical" evidence="12">
    <location>
        <begin position="98"/>
        <end position="119"/>
    </location>
</feature>
<feature type="region of interest" description="Disordered" evidence="11">
    <location>
        <begin position="388"/>
        <end position="410"/>
    </location>
</feature>
<evidence type="ECO:0000256" key="8">
    <source>
        <dbReference type="ARBA" id="ARBA00023136"/>
    </source>
</evidence>
<dbReference type="Gene3D" id="3.70.10.10">
    <property type="match status" value="1"/>
</dbReference>
<evidence type="ECO:0000256" key="7">
    <source>
        <dbReference type="ARBA" id="ARBA00022989"/>
    </source>
</evidence>
<feature type="compositionally biased region" description="Polar residues" evidence="11">
    <location>
        <begin position="254"/>
        <end position="267"/>
    </location>
</feature>
<dbReference type="Proteomes" id="UP000247647">
    <property type="component" value="Unassembled WGS sequence"/>
</dbReference>
<evidence type="ECO:0000313" key="13">
    <source>
        <dbReference type="EMBL" id="PYH39357.1"/>
    </source>
</evidence>
<accession>A0A318YZC9</accession>
<keyword evidence="5 12" id="KW-0812">Transmembrane</keyword>
<evidence type="ECO:0000256" key="5">
    <source>
        <dbReference type="ARBA" id="ARBA00022692"/>
    </source>
</evidence>
<keyword evidence="6" id="KW-0227">DNA damage</keyword>
<comment type="similarity">
    <text evidence="4">Belongs to the rad1 family.</text>
</comment>
<evidence type="ECO:0000256" key="1">
    <source>
        <dbReference type="ARBA" id="ARBA00004123"/>
    </source>
</evidence>
<protein>
    <submittedName>
        <fullName evidence="13">DNA repair protein RAD1</fullName>
    </submittedName>
</protein>
<dbReference type="FunFam" id="3.70.10.10:FF:000014">
    <property type="entry name" value="DNA repair protein Rad1, putative"/>
    <property type="match status" value="1"/>
</dbReference>
<feature type="region of interest" description="Disordered" evidence="11">
    <location>
        <begin position="254"/>
        <end position="273"/>
    </location>
</feature>
<dbReference type="OrthoDB" id="337581at2759"/>
<dbReference type="InterPro" id="IPR003021">
    <property type="entry name" value="Rad1_Rec1_Rad17"/>
</dbReference>
<dbReference type="PANTHER" id="PTHR10870">
    <property type="entry name" value="CELL CYCLE CHECKPOINT PROTEIN RAD1"/>
    <property type="match status" value="1"/>
</dbReference>
<sequence length="509" mass="54392">MALRRQLEGRSLSSFFSSFPLFKLSSLLYTQAIEIKRISQALMSLNEVWQAASASPYTPPVSKDSQFFVGFSLLLAAFILTGLFGLNRSFLSIASFGVPASLAFGFGAVFMICAVGVYLSSLYSVVLKPISLRTIMADTEPIFTAVSSNAHHLYTLLQCIGFASRATVQITPDGIRFSAEEMRVIQGLAFLDKALFTSYTFNPPAAPNQGTTDNNDNDDDTTSDPSTYYPCFVVSLSALLETLKIFGTNDSSTNPNAGRASSVQPTHPSGPGAFSAPSLLLDRSCTIRYTSEGSPLSITLSETGVKTTCELTTYETEGSEVDIPLQRDAIIMKIIMRSAWLHNAISELVATSPSVLKISASATREPFFALSGTGGSFSESSVEFSVENSAANGPGGDARGPTDEGSRAKKAKLAPTVTETFLVSPPSSMGSRLKQNYKFALIQKAARAMAVANKVSIRGDCQGVLSLQFMIEFDANGAGGVRPLKGGPPPVVTFVDFRFVPLLDDEEGD</sequence>
<comment type="similarity">
    <text evidence="3">Belongs to the OST5 family.</text>
</comment>
<dbReference type="GO" id="GO:0000077">
    <property type="term" value="P:DNA damage checkpoint signaling"/>
    <property type="evidence" value="ECO:0007669"/>
    <property type="project" value="InterPro"/>
</dbReference>
<dbReference type="GeneID" id="37122544"/>
<keyword evidence="8 12" id="KW-0472">Membrane</keyword>
<dbReference type="InterPro" id="IPR007915">
    <property type="entry name" value="TMEM258/Ost5"/>
</dbReference>
<reference evidence="13" key="1">
    <citation type="submission" date="2016-12" db="EMBL/GenBank/DDBJ databases">
        <title>The genomes of Aspergillus section Nigri reveals drivers in fungal speciation.</title>
        <authorList>
            <consortium name="DOE Joint Genome Institute"/>
            <person name="Vesth T.C."/>
            <person name="Nybo J."/>
            <person name="Theobald S."/>
            <person name="Brandl J."/>
            <person name="Frisvad J.C."/>
            <person name="Nielsen K.F."/>
            <person name="Lyhne E.K."/>
            <person name="Kogle M.E."/>
            <person name="Kuo A."/>
            <person name="Riley R."/>
            <person name="Clum A."/>
            <person name="Nolan M."/>
            <person name="Lipzen A."/>
            <person name="Salamov A."/>
            <person name="Henrissat B."/>
            <person name="Wiebenga A."/>
            <person name="De Vries R.P."/>
            <person name="Grigoriev I.V."/>
            <person name="Mortensen U.H."/>
            <person name="Andersen M.R."/>
            <person name="Baker S.E."/>
        </authorList>
    </citation>
    <scope>NUCLEOTIDE SEQUENCE [LARGE SCALE GENOMIC DNA]</scope>
    <source>
        <strain evidence="13">CBS 115656</strain>
    </source>
</reference>
<dbReference type="Pfam" id="PF02144">
    <property type="entry name" value="Rad1"/>
    <property type="match status" value="1"/>
</dbReference>
<keyword evidence="14" id="KW-1185">Reference proteome</keyword>
<dbReference type="Pfam" id="PF05251">
    <property type="entry name" value="Ost5"/>
    <property type="match status" value="1"/>
</dbReference>
<dbReference type="EMBL" id="KZ821446">
    <property type="protein sequence ID" value="PYH39357.1"/>
    <property type="molecule type" value="Genomic_DNA"/>
</dbReference>
<keyword evidence="7 12" id="KW-1133">Transmembrane helix</keyword>
<keyword evidence="9" id="KW-0234">DNA repair</keyword>
<evidence type="ECO:0000256" key="12">
    <source>
        <dbReference type="SAM" id="Phobius"/>
    </source>
</evidence>
<dbReference type="PRINTS" id="PR01245">
    <property type="entry name" value="RAD1REC1"/>
</dbReference>
<dbReference type="GO" id="GO:0006281">
    <property type="term" value="P:DNA repair"/>
    <property type="evidence" value="ECO:0007669"/>
    <property type="project" value="UniProtKB-KW"/>
</dbReference>
<dbReference type="PANTHER" id="PTHR10870:SF0">
    <property type="entry name" value="CELL CYCLE CHECKPOINT PROTEIN RAD1"/>
    <property type="match status" value="1"/>
</dbReference>
<evidence type="ECO:0000256" key="10">
    <source>
        <dbReference type="ARBA" id="ARBA00023242"/>
    </source>
</evidence>
<evidence type="ECO:0000256" key="6">
    <source>
        <dbReference type="ARBA" id="ARBA00022763"/>
    </source>
</evidence>
<organism evidence="13 14">
    <name type="scientific">Aspergillus neoniger (strain CBS 115656)</name>
    <dbReference type="NCBI Taxonomy" id="1448310"/>
    <lineage>
        <taxon>Eukaryota</taxon>
        <taxon>Fungi</taxon>
        <taxon>Dikarya</taxon>
        <taxon>Ascomycota</taxon>
        <taxon>Pezizomycotina</taxon>
        <taxon>Eurotiomycetes</taxon>
        <taxon>Eurotiomycetidae</taxon>
        <taxon>Eurotiales</taxon>
        <taxon>Aspergillaceae</taxon>
        <taxon>Aspergillus</taxon>
        <taxon>Aspergillus subgen. Circumdati</taxon>
    </lineage>
</organism>
<gene>
    <name evidence="13" type="ORF">BO87DRAFT_325082</name>
</gene>